<proteinExistence type="predicted"/>
<organism evidence="2 3">
    <name type="scientific">Paraburkholderia tropica</name>
    <dbReference type="NCBI Taxonomy" id="92647"/>
    <lineage>
        <taxon>Bacteria</taxon>
        <taxon>Pseudomonadati</taxon>
        <taxon>Pseudomonadota</taxon>
        <taxon>Betaproteobacteria</taxon>
        <taxon>Burkholderiales</taxon>
        <taxon>Burkholderiaceae</taxon>
        <taxon>Paraburkholderia</taxon>
    </lineage>
</organism>
<dbReference type="RefSeq" id="WP_065063532.1">
    <property type="nucleotide sequence ID" value="NZ_CADFGN010000004.1"/>
</dbReference>
<dbReference type="AlphaFoldDB" id="A0AAQ1GI85"/>
<keyword evidence="1" id="KW-1133">Transmembrane helix</keyword>
<evidence type="ECO:0000313" key="2">
    <source>
        <dbReference type="EMBL" id="SEJ97991.1"/>
    </source>
</evidence>
<keyword evidence="1 2" id="KW-0812">Transmembrane</keyword>
<gene>
    <name evidence="2" type="ORF">SAMN05216550_11223</name>
</gene>
<feature type="transmembrane region" description="Helical" evidence="1">
    <location>
        <begin position="99"/>
        <end position="118"/>
    </location>
</feature>
<evidence type="ECO:0000313" key="3">
    <source>
        <dbReference type="Proteomes" id="UP000183529"/>
    </source>
</evidence>
<name>A0AAQ1GI85_9BURK</name>
<sequence>MVSQGPPDERPVSEADIQAYTDGSLAGEHAARVRRYLARRPGEWHRILFYRRLNAQMRRSFHAAAASHPALASTQSGTQSGMPARRAGFGLRAVWRRRAAALALVCAMLAAGAAWLALTEPDDHTLNNAAVMALMEAAPAASIGADHAHEGASVDNIYHVDAAADAAPFDLASAGLRLVSAGKMELGPFARAARYVYENGDGEPVVLLGARAWFAADAPQWSARRVGALRLLGWTSHGTRWVLAGNAATHGLMRAADVATQQGASRRERRTHE</sequence>
<protein>
    <submittedName>
        <fullName evidence="2">Transmembrane transcriptional regulator (Anti-sigma factor RsiW)</fullName>
    </submittedName>
</protein>
<comment type="caution">
    <text evidence="2">The sequence shown here is derived from an EMBL/GenBank/DDBJ whole genome shotgun (WGS) entry which is preliminary data.</text>
</comment>
<evidence type="ECO:0000256" key="1">
    <source>
        <dbReference type="SAM" id="Phobius"/>
    </source>
</evidence>
<accession>A0AAQ1GI85</accession>
<keyword evidence="1" id="KW-0472">Membrane</keyword>
<reference evidence="2 3" key="1">
    <citation type="submission" date="2016-10" db="EMBL/GenBank/DDBJ databases">
        <authorList>
            <person name="Varghese N."/>
            <person name="Submissions S."/>
        </authorList>
    </citation>
    <scope>NUCLEOTIDE SEQUENCE [LARGE SCALE GENOMIC DNA]</scope>
    <source>
        <strain evidence="2 3">LMG 22274</strain>
    </source>
</reference>
<dbReference type="EMBL" id="FNZM01000012">
    <property type="protein sequence ID" value="SEJ97991.1"/>
    <property type="molecule type" value="Genomic_DNA"/>
</dbReference>
<dbReference type="Proteomes" id="UP000183529">
    <property type="component" value="Unassembled WGS sequence"/>
</dbReference>